<evidence type="ECO:0000313" key="3">
    <source>
        <dbReference type="Proteomes" id="UP000243515"/>
    </source>
</evidence>
<comment type="caution">
    <text evidence="2">The sequence shown here is derived from an EMBL/GenBank/DDBJ whole genome shotgun (WGS) entry which is preliminary data.</text>
</comment>
<evidence type="ECO:0000259" key="1">
    <source>
        <dbReference type="Pfam" id="PF14420"/>
    </source>
</evidence>
<proteinExistence type="predicted"/>
<keyword evidence="3" id="KW-1185">Reference proteome</keyword>
<feature type="domain" description="Clr5" evidence="1">
    <location>
        <begin position="12"/>
        <end position="60"/>
    </location>
</feature>
<dbReference type="InterPro" id="IPR025676">
    <property type="entry name" value="Clr5_dom"/>
</dbReference>
<dbReference type="OrthoDB" id="4134472at2759"/>
<feature type="non-terminal residue" evidence="2">
    <location>
        <position position="210"/>
    </location>
</feature>
<gene>
    <name evidence="2" type="ORF">Egran_04893</name>
</gene>
<evidence type="ECO:0000313" key="2">
    <source>
        <dbReference type="EMBL" id="OXV07342.1"/>
    </source>
</evidence>
<dbReference type="Proteomes" id="UP000243515">
    <property type="component" value="Unassembled WGS sequence"/>
</dbReference>
<dbReference type="EMBL" id="NPHW01004918">
    <property type="protein sequence ID" value="OXV07342.1"/>
    <property type="molecule type" value="Genomic_DNA"/>
</dbReference>
<dbReference type="Pfam" id="PF14420">
    <property type="entry name" value="Clr5"/>
    <property type="match status" value="1"/>
</dbReference>
<accession>A0A232LT83</accession>
<dbReference type="AlphaFoldDB" id="A0A232LT83"/>
<protein>
    <recommendedName>
        <fullName evidence="1">Clr5 domain-containing protein</fullName>
    </recommendedName>
</protein>
<name>A0A232LT83_9EURO</name>
<dbReference type="PANTHER" id="PTHR38788:SF3">
    <property type="entry name" value="CLR5 DOMAIN-CONTAINING PROTEIN"/>
    <property type="match status" value="1"/>
</dbReference>
<sequence length="210" mass="24054">MPHEGQIADATFQSHREELFNLRGLQKLPLDQIMEKMESQYSFKASKAQYVKQFKEWKWRRNLKSDEWKVIGEHIRRRKDKQKDSEVLFCGIPLSSEKVKKETSRHCYSMMETLEQQYRNAPPKLPDEITIRTPKAMLGSDPSPANSNSEIAVRDSSVLLLLDNEEGFSPCGAANPDDESLGSYMPSGSPRMTHSLCTSKGIVDYRLVKN</sequence>
<reference evidence="2 3" key="1">
    <citation type="journal article" date="2015" name="Environ. Microbiol.">
        <title>Metagenome sequence of Elaphomyces granulatus from sporocarp tissue reveals Ascomycota ectomycorrhizal fingerprints of genome expansion and a Proteobacteria-rich microbiome.</title>
        <authorList>
            <person name="Quandt C.A."/>
            <person name="Kohler A."/>
            <person name="Hesse C.N."/>
            <person name="Sharpton T.J."/>
            <person name="Martin F."/>
            <person name="Spatafora J.W."/>
        </authorList>
    </citation>
    <scope>NUCLEOTIDE SEQUENCE [LARGE SCALE GENOMIC DNA]</scope>
    <source>
        <strain evidence="2 3">OSC145934</strain>
    </source>
</reference>
<dbReference type="PANTHER" id="PTHR38788">
    <property type="entry name" value="CLR5 DOMAIN-CONTAINING PROTEIN"/>
    <property type="match status" value="1"/>
</dbReference>
<organism evidence="2 3">
    <name type="scientific">Elaphomyces granulatus</name>
    <dbReference type="NCBI Taxonomy" id="519963"/>
    <lineage>
        <taxon>Eukaryota</taxon>
        <taxon>Fungi</taxon>
        <taxon>Dikarya</taxon>
        <taxon>Ascomycota</taxon>
        <taxon>Pezizomycotina</taxon>
        <taxon>Eurotiomycetes</taxon>
        <taxon>Eurotiomycetidae</taxon>
        <taxon>Eurotiales</taxon>
        <taxon>Elaphomycetaceae</taxon>
        <taxon>Elaphomyces</taxon>
    </lineage>
</organism>